<name>A0A7G9WH73_9FIRM</name>
<dbReference type="EMBL" id="CP060696">
    <property type="protein sequence ID" value="QNO18035.1"/>
    <property type="molecule type" value="Genomic_DNA"/>
</dbReference>
<accession>A0A7G9WH73</accession>
<sequence length="186" mass="20674">MGIFDSFGKQLSDTFDSLREKNHRSAVINRLHIVIKNERENSARAYVALGKYYYEHLREQGNAETEALCASIDDSDRRMKRAFAHMDEIREKNIANVQDTECANCDDDCSVCKFHEDCDSEAAAYDPYDTTPSSIAQDPDNVETDEFQQTAVAAPHTETSAPTAPAQPEPAVTPADEEAAPEEPQA</sequence>
<dbReference type="KEGG" id="caml:H6X83_14155"/>
<feature type="compositionally biased region" description="Acidic residues" evidence="1">
    <location>
        <begin position="175"/>
        <end position="186"/>
    </location>
</feature>
<dbReference type="RefSeq" id="WP_212507100.1">
    <property type="nucleotide sequence ID" value="NZ_CP060696.1"/>
</dbReference>
<dbReference type="AlphaFoldDB" id="A0A7G9WH73"/>
<gene>
    <name evidence="2" type="ORF">H6X83_14155</name>
</gene>
<reference evidence="2 3" key="1">
    <citation type="submission" date="2020-08" db="EMBL/GenBank/DDBJ databases">
        <authorList>
            <person name="Ren C."/>
            <person name="Gu Y."/>
            <person name="Xu Y."/>
        </authorList>
    </citation>
    <scope>NUCLEOTIDE SEQUENCE [LARGE SCALE GENOMIC DNA]</scope>
    <source>
        <strain evidence="2 3">LBM18003</strain>
    </source>
</reference>
<evidence type="ECO:0000256" key="1">
    <source>
        <dbReference type="SAM" id="MobiDB-lite"/>
    </source>
</evidence>
<keyword evidence="3" id="KW-1185">Reference proteome</keyword>
<evidence type="ECO:0000313" key="2">
    <source>
        <dbReference type="EMBL" id="QNO18035.1"/>
    </source>
</evidence>
<proteinExistence type="predicted"/>
<dbReference type="Proteomes" id="UP000516046">
    <property type="component" value="Chromosome"/>
</dbReference>
<organism evidence="2 3">
    <name type="scientific">Caproicibacterium amylolyticum</name>
    <dbReference type="NCBI Taxonomy" id="2766537"/>
    <lineage>
        <taxon>Bacteria</taxon>
        <taxon>Bacillati</taxon>
        <taxon>Bacillota</taxon>
        <taxon>Clostridia</taxon>
        <taxon>Eubacteriales</taxon>
        <taxon>Oscillospiraceae</taxon>
        <taxon>Caproicibacterium</taxon>
    </lineage>
</organism>
<feature type="compositionally biased region" description="Polar residues" evidence="1">
    <location>
        <begin position="147"/>
        <end position="162"/>
    </location>
</feature>
<feature type="region of interest" description="Disordered" evidence="1">
    <location>
        <begin position="125"/>
        <end position="186"/>
    </location>
</feature>
<protein>
    <submittedName>
        <fullName evidence="2">Uncharacterized protein</fullName>
    </submittedName>
</protein>
<evidence type="ECO:0000313" key="3">
    <source>
        <dbReference type="Proteomes" id="UP000516046"/>
    </source>
</evidence>